<dbReference type="InterPro" id="IPR005702">
    <property type="entry name" value="Wzc-like_C"/>
</dbReference>
<keyword evidence="4" id="KW-1185">Reference proteome</keyword>
<evidence type="ECO:0000256" key="1">
    <source>
        <dbReference type="ARBA" id="ARBA00022741"/>
    </source>
</evidence>
<organism evidence="3 4">
    <name type="scientific">Aliikangiella coralliicola</name>
    <dbReference type="NCBI Taxonomy" id="2592383"/>
    <lineage>
        <taxon>Bacteria</taxon>
        <taxon>Pseudomonadati</taxon>
        <taxon>Pseudomonadota</taxon>
        <taxon>Gammaproteobacteria</taxon>
        <taxon>Oceanospirillales</taxon>
        <taxon>Pleioneaceae</taxon>
        <taxon>Aliikangiella</taxon>
    </lineage>
</organism>
<dbReference type="AlphaFoldDB" id="A0A545UHE4"/>
<protein>
    <submittedName>
        <fullName evidence="3">Polysaccharide biosynthesis protein</fullName>
    </submittedName>
</protein>
<dbReference type="PANTHER" id="PTHR32309">
    <property type="entry name" value="TYROSINE-PROTEIN KINASE"/>
    <property type="match status" value="1"/>
</dbReference>
<dbReference type="SUPFAM" id="SSF52540">
    <property type="entry name" value="P-loop containing nucleoside triphosphate hydrolases"/>
    <property type="match status" value="1"/>
</dbReference>
<dbReference type="OrthoDB" id="9775724at2"/>
<keyword evidence="2" id="KW-0067">ATP-binding</keyword>
<dbReference type="GO" id="GO:0004713">
    <property type="term" value="F:protein tyrosine kinase activity"/>
    <property type="evidence" value="ECO:0007669"/>
    <property type="project" value="TreeGrafter"/>
</dbReference>
<dbReference type="EMBL" id="VIKS01000003">
    <property type="protein sequence ID" value="TQV88879.1"/>
    <property type="molecule type" value="Genomic_DNA"/>
</dbReference>
<reference evidence="3 4" key="1">
    <citation type="submission" date="2019-07" db="EMBL/GenBank/DDBJ databases">
        <title>Draft genome for Aliikangiella sp. M105.</title>
        <authorList>
            <person name="Wang G."/>
        </authorList>
    </citation>
    <scope>NUCLEOTIDE SEQUENCE [LARGE SCALE GENOMIC DNA]</scope>
    <source>
        <strain evidence="3 4">M105</strain>
    </source>
</reference>
<dbReference type="Proteomes" id="UP000315439">
    <property type="component" value="Unassembled WGS sequence"/>
</dbReference>
<evidence type="ECO:0000313" key="3">
    <source>
        <dbReference type="EMBL" id="TQV88879.1"/>
    </source>
</evidence>
<dbReference type="RefSeq" id="WP_142892364.1">
    <property type="nucleotide sequence ID" value="NZ_ML660161.1"/>
</dbReference>
<dbReference type="CDD" id="cd05387">
    <property type="entry name" value="BY-kinase"/>
    <property type="match status" value="1"/>
</dbReference>
<dbReference type="Gene3D" id="3.40.50.300">
    <property type="entry name" value="P-loop containing nucleotide triphosphate hydrolases"/>
    <property type="match status" value="1"/>
</dbReference>
<evidence type="ECO:0000313" key="4">
    <source>
        <dbReference type="Proteomes" id="UP000315439"/>
    </source>
</evidence>
<dbReference type="PANTHER" id="PTHR32309:SF13">
    <property type="entry name" value="FERRIC ENTEROBACTIN TRANSPORT PROTEIN FEPE"/>
    <property type="match status" value="1"/>
</dbReference>
<accession>A0A545UHE4</accession>
<evidence type="ECO:0000256" key="2">
    <source>
        <dbReference type="ARBA" id="ARBA00022840"/>
    </source>
</evidence>
<name>A0A545UHE4_9GAMM</name>
<keyword evidence="1" id="KW-0547">Nucleotide-binding</keyword>
<dbReference type="InterPro" id="IPR027417">
    <property type="entry name" value="P-loop_NTPase"/>
</dbReference>
<gene>
    <name evidence="3" type="ORF">FLL46_04920</name>
</gene>
<dbReference type="GO" id="GO:0005886">
    <property type="term" value="C:plasma membrane"/>
    <property type="evidence" value="ECO:0007669"/>
    <property type="project" value="TreeGrafter"/>
</dbReference>
<dbReference type="InterPro" id="IPR050445">
    <property type="entry name" value="Bact_polysacc_biosynth/exp"/>
</dbReference>
<proteinExistence type="predicted"/>
<comment type="caution">
    <text evidence="3">The sequence shown here is derived from an EMBL/GenBank/DDBJ whole genome shotgun (WGS) entry which is preliminary data.</text>
</comment>
<sequence>MSIIESAYLKSKKDKGDALDEEKREEILAPGGEFSVPRKKEAQDLVSSRKEISRMSQEAVFEQNDYLSKRLIFSNMPDTILLNKYRNLRTRLLATSETENFVTLVTSVLPGGGSSLVAANLATTFAFDEAKTAMLIDANIHHPTLNSLLEVNAEKGLIDYLESEDWKEDEILYETRIPRLRFVPSGLVRENSAEYFTSERMKSFMHHLVSRYPDRYPIIDAPSIAYSADTQILTELCDKVILVVKYGQCSEEEIRKAALAIGREKFAGIVLNQF</sequence>